<organism evidence="2 3">
    <name type="scientific">Chitinophaga jiangningensis</name>
    <dbReference type="NCBI Taxonomy" id="1419482"/>
    <lineage>
        <taxon>Bacteria</taxon>
        <taxon>Pseudomonadati</taxon>
        <taxon>Bacteroidota</taxon>
        <taxon>Chitinophagia</taxon>
        <taxon>Chitinophagales</taxon>
        <taxon>Chitinophagaceae</taxon>
        <taxon>Chitinophaga</taxon>
    </lineage>
</organism>
<reference evidence="2 3" key="1">
    <citation type="submission" date="2016-11" db="EMBL/GenBank/DDBJ databases">
        <authorList>
            <person name="Jaros S."/>
            <person name="Januszkiewicz K."/>
            <person name="Wedrychowicz H."/>
        </authorList>
    </citation>
    <scope>NUCLEOTIDE SEQUENCE [LARGE SCALE GENOMIC DNA]</scope>
    <source>
        <strain evidence="2 3">DSM 27406</strain>
    </source>
</reference>
<evidence type="ECO:0000313" key="2">
    <source>
        <dbReference type="EMBL" id="SHL58988.1"/>
    </source>
</evidence>
<dbReference type="STRING" id="1419482.SAMN05444266_10491"/>
<dbReference type="Pfam" id="PF13568">
    <property type="entry name" value="OMP_b-brl_2"/>
    <property type="match status" value="1"/>
</dbReference>
<dbReference type="PROSITE" id="PS51257">
    <property type="entry name" value="PROKAR_LIPOPROTEIN"/>
    <property type="match status" value="1"/>
</dbReference>
<evidence type="ECO:0000313" key="3">
    <source>
        <dbReference type="Proteomes" id="UP000184420"/>
    </source>
</evidence>
<gene>
    <name evidence="2" type="ORF">SAMN05444266_10491</name>
</gene>
<protein>
    <submittedName>
        <fullName evidence="2">Outer membrane protein beta-barrel domain-containing protein</fullName>
    </submittedName>
</protein>
<proteinExistence type="predicted"/>
<dbReference type="OrthoDB" id="947434at2"/>
<dbReference type="RefSeq" id="WP_073080650.1">
    <property type="nucleotide sequence ID" value="NZ_FRBL01000004.1"/>
</dbReference>
<evidence type="ECO:0000259" key="1">
    <source>
        <dbReference type="Pfam" id="PF13568"/>
    </source>
</evidence>
<name>A0A1M7BVB7_9BACT</name>
<keyword evidence="3" id="KW-1185">Reference proteome</keyword>
<sequence>MSKRMILPLLLILGCLHSYGQGLHFGAKAGVNLFKVTGEGIKPGYKPGIQLGLLSSWDFNNKIGVQAELQYSQSNATRDANFSAKYINTNNPDGSAKVQLGYVTIPLLLKYNLNRYFTLNAGPEYSILFYSNEDLLLYNRDAFKRSNFGLSAGLTVNVQPVHFYGRFVQGLSNINGIDDRYDWKSQQIQVGIGVDIK</sequence>
<dbReference type="Proteomes" id="UP000184420">
    <property type="component" value="Unassembled WGS sequence"/>
</dbReference>
<dbReference type="InterPro" id="IPR011250">
    <property type="entry name" value="OMP/PagP_B-barrel"/>
</dbReference>
<accession>A0A1M7BVB7</accession>
<dbReference type="EMBL" id="FRBL01000004">
    <property type="protein sequence ID" value="SHL58988.1"/>
    <property type="molecule type" value="Genomic_DNA"/>
</dbReference>
<dbReference type="SUPFAM" id="SSF56925">
    <property type="entry name" value="OMPA-like"/>
    <property type="match status" value="1"/>
</dbReference>
<dbReference type="InterPro" id="IPR025665">
    <property type="entry name" value="Beta-barrel_OMP_2"/>
</dbReference>
<dbReference type="AlphaFoldDB" id="A0A1M7BVB7"/>
<feature type="domain" description="Outer membrane protein beta-barrel" evidence="1">
    <location>
        <begin position="22"/>
        <end position="174"/>
    </location>
</feature>